<organism evidence="6 7">
    <name type="scientific">Fusarium coffeatum</name>
    <dbReference type="NCBI Taxonomy" id="231269"/>
    <lineage>
        <taxon>Eukaryota</taxon>
        <taxon>Fungi</taxon>
        <taxon>Dikarya</taxon>
        <taxon>Ascomycota</taxon>
        <taxon>Pezizomycotina</taxon>
        <taxon>Sordariomycetes</taxon>
        <taxon>Hypocreomycetidae</taxon>
        <taxon>Hypocreales</taxon>
        <taxon>Nectriaceae</taxon>
        <taxon>Fusarium</taxon>
        <taxon>Fusarium incarnatum-equiseti species complex</taxon>
    </lineage>
</organism>
<dbReference type="SUPFAM" id="SSF48403">
    <property type="entry name" value="Ankyrin repeat"/>
    <property type="match status" value="2"/>
</dbReference>
<protein>
    <recommendedName>
        <fullName evidence="5">Protein kinase domain-containing protein</fullName>
    </recommendedName>
</protein>
<dbReference type="Proteomes" id="UP000253153">
    <property type="component" value="Unassembled WGS sequence"/>
</dbReference>
<dbReference type="Gene3D" id="1.25.40.10">
    <property type="entry name" value="Tetratricopeptide repeat domain"/>
    <property type="match status" value="4"/>
</dbReference>
<accession>A0A366RN04</accession>
<dbReference type="Gene3D" id="1.10.510.10">
    <property type="entry name" value="Transferase(Phosphotransferase) domain 1"/>
    <property type="match status" value="1"/>
</dbReference>
<comment type="caution">
    <text evidence="6">The sequence shown here is derived from an EMBL/GenBank/DDBJ whole genome shotgun (WGS) entry which is preliminary data.</text>
</comment>
<dbReference type="SUPFAM" id="SSF56112">
    <property type="entry name" value="Protein kinase-like (PK-like)"/>
    <property type="match status" value="1"/>
</dbReference>
<evidence type="ECO:0000256" key="1">
    <source>
        <dbReference type="ARBA" id="ARBA00022737"/>
    </source>
</evidence>
<dbReference type="PANTHER" id="PTHR45641:SF19">
    <property type="entry name" value="NEPHROCYSTIN-3"/>
    <property type="match status" value="1"/>
</dbReference>
<dbReference type="OrthoDB" id="4062651at2759"/>
<evidence type="ECO:0000313" key="6">
    <source>
        <dbReference type="EMBL" id="RBR17878.1"/>
    </source>
</evidence>
<feature type="domain" description="Protein kinase" evidence="5">
    <location>
        <begin position="101"/>
        <end position="407"/>
    </location>
</feature>
<gene>
    <name evidence="6" type="ORF">FIESC28_06317</name>
</gene>
<evidence type="ECO:0000256" key="4">
    <source>
        <dbReference type="SAM" id="MobiDB-lite"/>
    </source>
</evidence>
<keyword evidence="3" id="KW-0040">ANK repeat</keyword>
<feature type="repeat" description="ANK" evidence="3">
    <location>
        <begin position="1181"/>
        <end position="1203"/>
    </location>
</feature>
<dbReference type="Pfam" id="PF13374">
    <property type="entry name" value="TPR_10"/>
    <property type="match status" value="1"/>
</dbReference>
<dbReference type="EMBL" id="QKXC01000130">
    <property type="protein sequence ID" value="RBR17878.1"/>
    <property type="molecule type" value="Genomic_DNA"/>
</dbReference>
<dbReference type="InterPro" id="IPR002110">
    <property type="entry name" value="Ankyrin_rpt"/>
</dbReference>
<dbReference type="InterPro" id="IPR011990">
    <property type="entry name" value="TPR-like_helical_dom_sf"/>
</dbReference>
<feature type="region of interest" description="Disordered" evidence="4">
    <location>
        <begin position="1289"/>
        <end position="1310"/>
    </location>
</feature>
<dbReference type="InterPro" id="IPR019734">
    <property type="entry name" value="TPR_rpt"/>
</dbReference>
<keyword evidence="1" id="KW-0677">Repeat</keyword>
<dbReference type="RefSeq" id="XP_031015507.1">
    <property type="nucleotide sequence ID" value="XM_031160461.1"/>
</dbReference>
<proteinExistence type="predicted"/>
<dbReference type="Pfam" id="PF00023">
    <property type="entry name" value="Ank"/>
    <property type="match status" value="1"/>
</dbReference>
<keyword evidence="2" id="KW-0802">TPR repeat</keyword>
<dbReference type="SMART" id="SM00028">
    <property type="entry name" value="TPR"/>
    <property type="match status" value="3"/>
</dbReference>
<dbReference type="PROSITE" id="PS50297">
    <property type="entry name" value="ANK_REP_REGION"/>
    <property type="match status" value="1"/>
</dbReference>
<dbReference type="Gene3D" id="1.25.40.20">
    <property type="entry name" value="Ankyrin repeat-containing domain"/>
    <property type="match status" value="2"/>
</dbReference>
<dbReference type="SUPFAM" id="SSF48452">
    <property type="entry name" value="TPR-like"/>
    <property type="match status" value="2"/>
</dbReference>
<dbReference type="PROSITE" id="PS50088">
    <property type="entry name" value="ANK_REPEAT"/>
    <property type="match status" value="2"/>
</dbReference>
<dbReference type="InterPro" id="IPR036770">
    <property type="entry name" value="Ankyrin_rpt-contain_sf"/>
</dbReference>
<evidence type="ECO:0000259" key="5">
    <source>
        <dbReference type="PROSITE" id="PS50011"/>
    </source>
</evidence>
<feature type="repeat" description="ANK" evidence="3">
    <location>
        <begin position="986"/>
        <end position="1019"/>
    </location>
</feature>
<keyword evidence="7" id="KW-1185">Reference proteome</keyword>
<dbReference type="SMART" id="SM00248">
    <property type="entry name" value="ANK"/>
    <property type="match status" value="8"/>
</dbReference>
<dbReference type="InterPro" id="IPR000719">
    <property type="entry name" value="Prot_kinase_dom"/>
</dbReference>
<dbReference type="Pfam" id="PF00069">
    <property type="entry name" value="Pkinase"/>
    <property type="match status" value="1"/>
</dbReference>
<dbReference type="GeneID" id="41995757"/>
<sequence>MSLQSIIFSSRTVLSDLSTLLGSSEGATLADGNSACADQSTGADHQAGSSSTLQDIPRIWSLLFEKTEPTPTLPLEPLRLVPGKLIYFKASHFELIRSKDSTDSPRVGEGACYIVEKRRLSALHGGSVIAVKTPKLRRSASSNAVASLVLRELQILTHPPLQANDNIASIIGYYSSQVIDDSSLGLSLVTELASHGTLSDYLRRPLIEGRGPHALTTKLGLLHDVASGLEALHACGIVQGDVKTENVLVFDAKDDKYGQVTAKLSDFGHAITFHKDKLDEKKLYLGTLVLNAPEARHRDAVAARDLWRCDVFSYGLVIWETIIDGARYFSAVDDPALQNGVIDWLDSLPQDEMIRLATISLNQTYGSLERPLLDTTERILKASLRDDSSNRKEVKDITRILRQQTFLAAIARARSADKAIPAQPFAPDGGASRDMVRQDGLDMVPMPVRESIVQQLERTSLSHDASTPIRQSAHLDLAFASFCNFRGKADPSRGMKHLRDAAAMGSSVALAIYCRLQGVFDTEMSLADTELSPPLSDLRTRLLALPGGSPLSTWLRAIEAYHQRQALQTRVRVTLGDQMLIDGVFLDAIEMNSGHPDGLDVEALTATVVSSVDTQANPCFESPLLVGIACRLGNLDLVKQILALHSPQHFPEKSRYLVGNCLVQACRGGHIHVVEYLLRHVAEPYFLWPESDTGIHWLFMIQSEEQQRALDLMTNTSHMWHTSLFHRVPEPGVHVGLATLTGSPIEFATAVGATSTVELLVTRITELQQKGFLSQVTEVQFRQAIMRHVASSVEALLPLEIRRRRGHNIESALARLRLSQGKTEFRPFGIFDVGRSVSSLSLALLHGSAKAMSRAIEHTIDVILTSKIAHINDVDDTDMAQTPLIDAVRWAPCSFDTEILASFISRGAHLGDMPAPVILSRLIAPRPTGTKCPVMRRLVEAGLLKINDSLILQAVETADVEIVSALLDYQLVPSLNRPLKVRGDATGITLLQAAVLIPGGAGLVRFLIEKGADIDEAGDSLSPLELSLIKPSDPDVIDLLVNKGADLKASGYPTVIHLAASLDVFVNGSHVLSHLLRHERVRARLAESQVTQQGDIIFSPVHVACLVANVEAVAALFEVGVQLPHNDGTMDVLAQSILAAKRPHLNKLLRVPEDDQDAVFQWKARSERLILYLLDRLESNHGQTPLHVACQVGNLRRVQDLIEEDFRALFATDSHGRLPIDFLEDPILLEEQRSDREDISEHTVSNAQQLLNYIEMAVDRKLFSAAEEFMSQNMDEENLNHLKSRLSLGQTPANDVSNGDSTRAARPSTDLRIVSEPEPLGHGESFSALAEKLAESGREGRASSVQEGADACFLDGNMDPEEALPIVRELFGRRIQQLGELHEETLEVNETLLELVGILNRQDEAADMVAQLLRRRRKIHQQDDTRIFESWRDSVIVMLNEGKNEESEKELCKAMSAAKSSLGASHLSYLLFVPIQATFECLRGNYSECLLTNKRLLETLKAREHQTQRGISLRSEVLVHLCYHGLGEGDMDTVRKHMTAALECLNHTEPRRFLANFDVMRSLATAIEEADVVLSQTLWEELVSICVSRCEPQGYCIVESRRHLARILMSRDMFQDAYDQYHQLTQAILVRKGQDDEATLLASTDEARVLHKLNLNPAALNLLRPAIRGLEKRKSGRDEDIKTLEAKVLLAQILLALDDLDEWEVVAREVAGEYAQRQPTSDVAVDSKRTLAVTLSRTGRSSEASHIAEECLEITTEVHQENHPRTMAIVAEAQLYLVRCEQWAPSVRMAERGLAIAKALHGESSHEVAGWLHLLGTSMGLADMEGGLELLLQSIDMTVQLAGGAHSRSSLTSMWSAGGHLRKRSPQKALKMFCEVLESCDSLDDEPRSLKIRVRTDIGRCYADLEQYTEALPHLEQSLRESRQLWGDSARETVSVLDSLVNVLLPMGRAKEALALAHEVLDFFESTTARSEDELIDAKSRLADVYYSLGKCSAAERLWEQALKDLTELGDEADQDKVASYRHSRARALVEILDFEEAANISSLAFDYYQRTKGPEAEETLSVSITRAYINSLLGNKAASETTLLGIIELSKRTQGLDYVVGHAEAKLGGLWIEMGKHQEAEKVLLRAVQRIETDFTARHLLCRTYKEQMKYEAAEEQAAMLLSMVSEDVDEEAIDAELRLFELYAAMDDFDKAQAWADSLFDRLKHLTDYQGNPLDVASALQHLIKFFERTKDEQRLFEAQVVAFGSILLIHRGRGRSNGQTNNLSCMDPIRTNLTAAVALLVVGQAIDQYDPTERANPIFIGVKPGRDSSFKDKLMEVTKTVTTAGWIHANNNWLEPFLQSQSPTNKAIFYDKLSKSFNEKTVALVPKEHRQRMIHSLLKRKAQTGTVTRIYRTTTFYY</sequence>
<dbReference type="PANTHER" id="PTHR45641">
    <property type="entry name" value="TETRATRICOPEPTIDE REPEAT PROTEIN (AFU_ORTHOLOGUE AFUA_6G03870)"/>
    <property type="match status" value="1"/>
</dbReference>
<reference evidence="6 7" key="1">
    <citation type="submission" date="2018-06" db="EMBL/GenBank/DDBJ databases">
        <title>Fusarium incarnatum-equiseti species complex species 28.</title>
        <authorList>
            <person name="Gardiner D.M."/>
        </authorList>
    </citation>
    <scope>NUCLEOTIDE SEQUENCE [LARGE SCALE GENOMIC DNA]</scope>
    <source>
        <strain evidence="6 7">FIESC_28</strain>
    </source>
</reference>
<name>A0A366RN04_9HYPO</name>
<feature type="compositionally biased region" description="Polar residues" evidence="4">
    <location>
        <begin position="1289"/>
        <end position="1301"/>
    </location>
</feature>
<dbReference type="GO" id="GO:0005524">
    <property type="term" value="F:ATP binding"/>
    <property type="evidence" value="ECO:0007669"/>
    <property type="project" value="InterPro"/>
</dbReference>
<dbReference type="PROSITE" id="PS50011">
    <property type="entry name" value="PROTEIN_KINASE_DOM"/>
    <property type="match status" value="1"/>
</dbReference>
<evidence type="ECO:0000256" key="2">
    <source>
        <dbReference type="ARBA" id="ARBA00022803"/>
    </source>
</evidence>
<evidence type="ECO:0000313" key="7">
    <source>
        <dbReference type="Proteomes" id="UP000253153"/>
    </source>
</evidence>
<dbReference type="SMART" id="SM00220">
    <property type="entry name" value="S_TKc"/>
    <property type="match status" value="1"/>
</dbReference>
<evidence type="ECO:0000256" key="3">
    <source>
        <dbReference type="PROSITE-ProRule" id="PRU00023"/>
    </source>
</evidence>
<dbReference type="InterPro" id="IPR011009">
    <property type="entry name" value="Kinase-like_dom_sf"/>
</dbReference>
<dbReference type="GO" id="GO:0004672">
    <property type="term" value="F:protein kinase activity"/>
    <property type="evidence" value="ECO:0007669"/>
    <property type="project" value="InterPro"/>
</dbReference>